<dbReference type="Pfam" id="PF00578">
    <property type="entry name" value="AhpC-TSA"/>
    <property type="match status" value="1"/>
</dbReference>
<name>A0AAD2G4S0_9STRA</name>
<evidence type="ECO:0000256" key="6">
    <source>
        <dbReference type="SAM" id="MobiDB-lite"/>
    </source>
</evidence>
<sequence length="269" mass="30162">MGNCQRGRPRDAEPLHTGTRTSPDSKLLQVHDRPTIGDVFPNLKGSTQLSDDFDLYEYIGNDKWGLIFMHPGDFTPVCTTELGAAAGLASEFEKRNVSVVGFSCNNAQSHRDWIVDIKVATGEQVNFPLFCDPDRSHAKWLGILDQNNRDRKGLPMTVRSVYVLKPNKEVALVITYPASTGRNMNEILRVIDSLQVSHEYEVGTPANWTPGGRVLINATLSDNQAEGRYGREQIEYVDVPSERFSGAIRRHYLRYVNDPTVKEQPQEGT</sequence>
<dbReference type="PANTHER" id="PTHR43503:SF4">
    <property type="entry name" value="PEROXIREDOXIN-6"/>
    <property type="match status" value="1"/>
</dbReference>
<dbReference type="AlphaFoldDB" id="A0AAD2G4S0"/>
<proteinExistence type="inferred from homology"/>
<dbReference type="EMBL" id="CAKOGP040002114">
    <property type="protein sequence ID" value="CAJ1962697.1"/>
    <property type="molecule type" value="Genomic_DNA"/>
</dbReference>
<dbReference type="GO" id="GO:0051920">
    <property type="term" value="F:peroxiredoxin activity"/>
    <property type="evidence" value="ECO:0007669"/>
    <property type="project" value="InterPro"/>
</dbReference>
<dbReference type="InterPro" id="IPR013766">
    <property type="entry name" value="Thioredoxin_domain"/>
</dbReference>
<keyword evidence="9" id="KW-1185">Reference proteome</keyword>
<comment type="similarity">
    <text evidence="5">Belongs to the peroxiredoxin family. Prx6 subfamily.</text>
</comment>
<dbReference type="Gene3D" id="3.30.1020.10">
    <property type="entry name" value="Antioxidant, Horf6, Chain A, domain2"/>
    <property type="match status" value="1"/>
</dbReference>
<evidence type="ECO:0000256" key="5">
    <source>
        <dbReference type="ARBA" id="ARBA00025719"/>
    </source>
</evidence>
<keyword evidence="2" id="KW-0049">Antioxidant</keyword>
<dbReference type="Gene3D" id="3.40.30.10">
    <property type="entry name" value="Glutaredoxin"/>
    <property type="match status" value="1"/>
</dbReference>
<feature type="domain" description="Thioredoxin" evidence="7">
    <location>
        <begin position="34"/>
        <end position="196"/>
    </location>
</feature>
<keyword evidence="4" id="KW-0676">Redox-active center</keyword>
<gene>
    <name evidence="8" type="ORF">CYCCA115_LOCUS19811</name>
</gene>
<accession>A0AAD2G4S0</accession>
<evidence type="ECO:0000313" key="8">
    <source>
        <dbReference type="EMBL" id="CAJ1962697.1"/>
    </source>
</evidence>
<organism evidence="8 9">
    <name type="scientific">Cylindrotheca closterium</name>
    <dbReference type="NCBI Taxonomy" id="2856"/>
    <lineage>
        <taxon>Eukaryota</taxon>
        <taxon>Sar</taxon>
        <taxon>Stramenopiles</taxon>
        <taxon>Ochrophyta</taxon>
        <taxon>Bacillariophyta</taxon>
        <taxon>Bacillariophyceae</taxon>
        <taxon>Bacillariophycidae</taxon>
        <taxon>Bacillariales</taxon>
        <taxon>Bacillariaceae</taxon>
        <taxon>Cylindrotheca</taxon>
    </lineage>
</organism>
<dbReference type="InterPro" id="IPR019479">
    <property type="entry name" value="Peroxiredoxin_C"/>
</dbReference>
<feature type="region of interest" description="Disordered" evidence="6">
    <location>
        <begin position="1"/>
        <end position="25"/>
    </location>
</feature>
<evidence type="ECO:0000313" key="9">
    <source>
        <dbReference type="Proteomes" id="UP001295423"/>
    </source>
</evidence>
<dbReference type="SUPFAM" id="SSF52833">
    <property type="entry name" value="Thioredoxin-like"/>
    <property type="match status" value="1"/>
</dbReference>
<dbReference type="GO" id="GO:0005829">
    <property type="term" value="C:cytosol"/>
    <property type="evidence" value="ECO:0007669"/>
    <property type="project" value="TreeGrafter"/>
</dbReference>
<dbReference type="PROSITE" id="PS51352">
    <property type="entry name" value="THIOREDOXIN_2"/>
    <property type="match status" value="1"/>
</dbReference>
<evidence type="ECO:0000256" key="1">
    <source>
        <dbReference type="ARBA" id="ARBA00022559"/>
    </source>
</evidence>
<keyword evidence="3" id="KW-0560">Oxidoreductase</keyword>
<evidence type="ECO:0000259" key="7">
    <source>
        <dbReference type="PROSITE" id="PS51352"/>
    </source>
</evidence>
<dbReference type="FunFam" id="3.40.30.10:FF:000011">
    <property type="entry name" value="Peroxiredoxin PRX1"/>
    <property type="match status" value="1"/>
</dbReference>
<dbReference type="InterPro" id="IPR000866">
    <property type="entry name" value="AhpC/TSA"/>
</dbReference>
<keyword evidence="1" id="KW-0575">Peroxidase</keyword>
<reference evidence="8" key="1">
    <citation type="submission" date="2023-08" db="EMBL/GenBank/DDBJ databases">
        <authorList>
            <person name="Audoor S."/>
            <person name="Bilcke G."/>
        </authorList>
    </citation>
    <scope>NUCLEOTIDE SEQUENCE</scope>
</reference>
<dbReference type="InterPro" id="IPR036249">
    <property type="entry name" value="Thioredoxin-like_sf"/>
</dbReference>
<evidence type="ECO:0000256" key="2">
    <source>
        <dbReference type="ARBA" id="ARBA00022862"/>
    </source>
</evidence>
<protein>
    <recommendedName>
        <fullName evidence="7">Thioredoxin domain-containing protein</fullName>
    </recommendedName>
</protein>
<dbReference type="PANTHER" id="PTHR43503">
    <property type="entry name" value="MCG48959-RELATED"/>
    <property type="match status" value="1"/>
</dbReference>
<dbReference type="GO" id="GO:0045454">
    <property type="term" value="P:cell redox homeostasis"/>
    <property type="evidence" value="ECO:0007669"/>
    <property type="project" value="TreeGrafter"/>
</dbReference>
<evidence type="ECO:0000256" key="3">
    <source>
        <dbReference type="ARBA" id="ARBA00023002"/>
    </source>
</evidence>
<evidence type="ECO:0000256" key="4">
    <source>
        <dbReference type="ARBA" id="ARBA00023284"/>
    </source>
</evidence>
<dbReference type="GO" id="GO:0005739">
    <property type="term" value="C:mitochondrion"/>
    <property type="evidence" value="ECO:0007669"/>
    <property type="project" value="TreeGrafter"/>
</dbReference>
<comment type="caution">
    <text evidence="8">The sequence shown here is derived from an EMBL/GenBank/DDBJ whole genome shotgun (WGS) entry which is preliminary data.</text>
</comment>
<dbReference type="Pfam" id="PF10417">
    <property type="entry name" value="1-cysPrx_C"/>
    <property type="match status" value="1"/>
</dbReference>
<dbReference type="Proteomes" id="UP001295423">
    <property type="component" value="Unassembled WGS sequence"/>
</dbReference>